<dbReference type="GO" id="GO:0005886">
    <property type="term" value="C:plasma membrane"/>
    <property type="evidence" value="ECO:0007669"/>
    <property type="project" value="UniProtKB-SubCell"/>
</dbReference>
<keyword evidence="8" id="KW-1003">Cell membrane</keyword>
<evidence type="ECO:0000256" key="5">
    <source>
        <dbReference type="ARBA" id="ARBA00031445"/>
    </source>
</evidence>
<dbReference type="GO" id="GO:0009245">
    <property type="term" value="P:lipid A biosynthetic process"/>
    <property type="evidence" value="ECO:0007669"/>
    <property type="project" value="TreeGrafter"/>
</dbReference>
<dbReference type="EMBL" id="VGLS01000130">
    <property type="protein sequence ID" value="MBM3223351.1"/>
    <property type="molecule type" value="Genomic_DNA"/>
</dbReference>
<protein>
    <recommendedName>
        <fullName evidence="3 8">3-deoxy-D-manno-octulosonic acid transferase</fullName>
        <shortName evidence="8">Kdo transferase</shortName>
        <ecNumber evidence="2 8">2.4.99.12</ecNumber>
    </recommendedName>
    <alternativeName>
        <fullName evidence="5 8">Lipid IV(A) 3-deoxy-D-manno-octulosonic acid transferase</fullName>
    </alternativeName>
</protein>
<comment type="function">
    <text evidence="8">Involved in lipopolysaccharide (LPS) biosynthesis. Catalyzes the transfer of 3-deoxy-D-manno-octulosonate (Kdo) residue(s) from CMP-Kdo to lipid IV(A), the tetraacyldisaccharide-1,4'-bisphosphate precursor of lipid A.</text>
</comment>
<comment type="pathway">
    <text evidence="1 8">Bacterial outer membrane biogenesis; LPS core biosynthesis.</text>
</comment>
<dbReference type="GO" id="GO:0043842">
    <property type="term" value="F:Kdo transferase activity"/>
    <property type="evidence" value="ECO:0007669"/>
    <property type="project" value="UniProtKB-EC"/>
</dbReference>
<keyword evidence="4 8" id="KW-0808">Transferase</keyword>
<evidence type="ECO:0000256" key="1">
    <source>
        <dbReference type="ARBA" id="ARBA00004713"/>
    </source>
</evidence>
<comment type="subcellular location">
    <subcellularLocation>
        <location evidence="8">Cell membrane</location>
    </subcellularLocation>
</comment>
<comment type="caution">
    <text evidence="10">The sequence shown here is derived from an EMBL/GenBank/DDBJ whole genome shotgun (WGS) entry which is preliminary data.</text>
</comment>
<feature type="non-terminal residue" evidence="10">
    <location>
        <position position="358"/>
    </location>
</feature>
<dbReference type="InterPro" id="IPR038107">
    <property type="entry name" value="Glycos_transf_N_sf"/>
</dbReference>
<keyword evidence="8" id="KW-1133">Transmembrane helix</keyword>
<keyword evidence="8" id="KW-0448">Lipopolysaccharide biosynthesis</keyword>
<comment type="similarity">
    <text evidence="8">Belongs to the glycosyltransferase group 1 family.</text>
</comment>
<feature type="domain" description="3-deoxy-D-manno-octulosonic-acid transferase N-terminal" evidence="9">
    <location>
        <begin position="39"/>
        <end position="218"/>
    </location>
</feature>
<evidence type="ECO:0000313" key="10">
    <source>
        <dbReference type="EMBL" id="MBM3223351.1"/>
    </source>
</evidence>
<accession>A0A938B1Q5</accession>
<evidence type="ECO:0000256" key="6">
    <source>
        <dbReference type="ARBA" id="ARBA00049183"/>
    </source>
</evidence>
<name>A0A938B1Q5_UNCTE</name>
<reference evidence="10" key="1">
    <citation type="submission" date="2019-03" db="EMBL/GenBank/DDBJ databases">
        <title>Lake Tanganyika Metagenome-Assembled Genomes (MAGs).</title>
        <authorList>
            <person name="Tran P."/>
        </authorList>
    </citation>
    <scope>NUCLEOTIDE SEQUENCE</scope>
    <source>
        <strain evidence="10">K_DeepCast_65m_m2_066</strain>
    </source>
</reference>
<dbReference type="Gene3D" id="3.40.50.2000">
    <property type="entry name" value="Glycogen Phosphorylase B"/>
    <property type="match status" value="1"/>
</dbReference>
<dbReference type="InterPro" id="IPR007507">
    <property type="entry name" value="Glycos_transf_N"/>
</dbReference>
<feature type="transmembrane region" description="Helical" evidence="8">
    <location>
        <begin position="6"/>
        <end position="28"/>
    </location>
</feature>
<keyword evidence="8" id="KW-0472">Membrane</keyword>
<sequence>MGGTHLMYVLYTLCLLLGGLALLPHILWRGLRGATYHHDLAERLGYLPWVAMPSVRGCVWFHAASVGEVQGIKPIIASVHADHPTLPLILSVFTPAGKRMAQSLIPEALHIFVLPLDLPWLMRSLMRHLHPRALIVQETELWPNLLRAAASHGIPVALVNGRLSPRGFRRNCWIRPFMRRVLAHVTLFLVQSEVGAQRFQHLGADSTRVHVMGNTNIDRALCAAAQPRPAPLLAPLLHGRRVLVAGSTHEGEETILLTVYRRLVRDYPDVLLVLAPRHLERAATVVRHVQAQGCYAFRRSQWEPGQACMLPETSVLILDTMGELAALYSLCTVAFIGGSLVPIGGHNALEAAVFAKPL</sequence>
<dbReference type="Gene3D" id="3.40.50.11720">
    <property type="entry name" value="3-Deoxy-D-manno-octulosonic-acid transferase, N-terminal domain"/>
    <property type="match status" value="1"/>
</dbReference>
<organism evidence="10 11">
    <name type="scientific">Tectimicrobiota bacterium</name>
    <dbReference type="NCBI Taxonomy" id="2528274"/>
    <lineage>
        <taxon>Bacteria</taxon>
        <taxon>Pseudomonadati</taxon>
        <taxon>Nitrospinota/Tectimicrobiota group</taxon>
        <taxon>Candidatus Tectimicrobiota</taxon>
    </lineage>
</organism>
<dbReference type="GO" id="GO:0009244">
    <property type="term" value="P:lipopolysaccharide core region biosynthetic process"/>
    <property type="evidence" value="ECO:0007669"/>
    <property type="project" value="UniProtKB-UniRule"/>
</dbReference>
<dbReference type="PANTHER" id="PTHR42755">
    <property type="entry name" value="3-DEOXY-MANNO-OCTULOSONATE CYTIDYLYLTRANSFERASE"/>
    <property type="match status" value="1"/>
</dbReference>
<dbReference type="SUPFAM" id="SSF53756">
    <property type="entry name" value="UDP-Glycosyltransferase/glycogen phosphorylase"/>
    <property type="match status" value="1"/>
</dbReference>
<evidence type="ECO:0000256" key="4">
    <source>
        <dbReference type="ARBA" id="ARBA00022679"/>
    </source>
</evidence>
<dbReference type="Proteomes" id="UP000712673">
    <property type="component" value="Unassembled WGS sequence"/>
</dbReference>
<feature type="active site" description="Proton acceptor" evidence="7">
    <location>
        <position position="68"/>
    </location>
</feature>
<dbReference type="AlphaFoldDB" id="A0A938B1Q5"/>
<evidence type="ECO:0000256" key="3">
    <source>
        <dbReference type="ARBA" id="ARBA00019077"/>
    </source>
</evidence>
<evidence type="ECO:0000256" key="7">
    <source>
        <dbReference type="PIRSR" id="PIRSR639901-1"/>
    </source>
</evidence>
<dbReference type="InterPro" id="IPR039901">
    <property type="entry name" value="Kdotransferase"/>
</dbReference>
<dbReference type="Pfam" id="PF04413">
    <property type="entry name" value="Glycos_transf_N"/>
    <property type="match status" value="1"/>
</dbReference>
<evidence type="ECO:0000313" key="11">
    <source>
        <dbReference type="Proteomes" id="UP000712673"/>
    </source>
</evidence>
<evidence type="ECO:0000259" key="9">
    <source>
        <dbReference type="Pfam" id="PF04413"/>
    </source>
</evidence>
<dbReference type="PANTHER" id="PTHR42755:SF1">
    <property type="entry name" value="3-DEOXY-D-MANNO-OCTULOSONIC ACID TRANSFERASE, MITOCHONDRIAL-RELATED"/>
    <property type="match status" value="1"/>
</dbReference>
<keyword evidence="8" id="KW-0812">Transmembrane</keyword>
<evidence type="ECO:0000256" key="2">
    <source>
        <dbReference type="ARBA" id="ARBA00012621"/>
    </source>
</evidence>
<proteinExistence type="inferred from homology"/>
<gene>
    <name evidence="10" type="ORF">FJZ47_06080</name>
</gene>
<comment type="catalytic activity">
    <reaction evidence="6 8">
        <text>lipid IVA (E. coli) + CMP-3-deoxy-beta-D-manno-octulosonate = alpha-Kdo-(2-&gt;6)-lipid IVA (E. coli) + CMP + H(+)</text>
        <dbReference type="Rhea" id="RHEA:28066"/>
        <dbReference type="ChEBI" id="CHEBI:15378"/>
        <dbReference type="ChEBI" id="CHEBI:58603"/>
        <dbReference type="ChEBI" id="CHEBI:60364"/>
        <dbReference type="ChEBI" id="CHEBI:60377"/>
        <dbReference type="ChEBI" id="CHEBI:85987"/>
        <dbReference type="EC" id="2.4.99.12"/>
    </reaction>
</comment>
<evidence type="ECO:0000256" key="8">
    <source>
        <dbReference type="RuleBase" id="RU365103"/>
    </source>
</evidence>
<dbReference type="EC" id="2.4.99.12" evidence="2 8"/>